<dbReference type="GO" id="GO:0016020">
    <property type="term" value="C:membrane"/>
    <property type="evidence" value="ECO:0007669"/>
    <property type="project" value="InterPro"/>
</dbReference>
<protein>
    <submittedName>
        <fullName evidence="8">Predicted methyl-accepting chemotaxis protein</fullName>
    </submittedName>
</protein>
<evidence type="ECO:0000313" key="8">
    <source>
        <dbReference type="EMBL" id="EDK34051.1"/>
    </source>
</evidence>
<evidence type="ECO:0000256" key="4">
    <source>
        <dbReference type="SAM" id="Coils"/>
    </source>
</evidence>
<gene>
    <name evidence="8" type="ordered locus">CKL_2039</name>
</gene>
<keyword evidence="5" id="KW-0472">Membrane</keyword>
<dbReference type="KEGG" id="ckl:CKL_2039"/>
<dbReference type="InterPro" id="IPR004090">
    <property type="entry name" value="Chemotax_Me-accpt_rcpt"/>
</dbReference>
<evidence type="ECO:0000313" key="9">
    <source>
        <dbReference type="Proteomes" id="UP000002411"/>
    </source>
</evidence>
<dbReference type="Gene3D" id="1.10.287.950">
    <property type="entry name" value="Methyl-accepting chemotaxis protein"/>
    <property type="match status" value="1"/>
</dbReference>
<name>A5MYV5_CLOK5</name>
<feature type="domain" description="HAMP" evidence="7">
    <location>
        <begin position="212"/>
        <end position="264"/>
    </location>
</feature>
<dbReference type="PROSITE" id="PS50111">
    <property type="entry name" value="CHEMOTAXIS_TRANSDUC_2"/>
    <property type="match status" value="1"/>
</dbReference>
<feature type="transmembrane region" description="Helical" evidence="5">
    <location>
        <begin position="191"/>
        <end position="210"/>
    </location>
</feature>
<reference evidence="8 9" key="1">
    <citation type="journal article" date="2008" name="Proc. Natl. Acad. Sci. U.S.A.">
        <title>The genome of Clostridium kluyveri, a strict anaerobe with unique metabolic features.</title>
        <authorList>
            <person name="Seedorf H."/>
            <person name="Fricke W.F."/>
            <person name="Veith B."/>
            <person name="Brueggemann H."/>
            <person name="Liesegang H."/>
            <person name="Strittmatter A."/>
            <person name="Miethke M."/>
            <person name="Buckel W."/>
            <person name="Hinderberger J."/>
            <person name="Li F."/>
            <person name="Hagemeier C."/>
            <person name="Thauer R.K."/>
            <person name="Gottschalk G."/>
        </authorList>
    </citation>
    <scope>NUCLEOTIDE SEQUENCE [LARGE SCALE GENOMIC DNA]</scope>
    <source>
        <strain evidence="9">ATCC 8527 / DSM 555 / NCIMB 10680</strain>
    </source>
</reference>
<organism evidence="8 9">
    <name type="scientific">Clostridium kluyveri (strain ATCC 8527 / DSM 555 / NBRC 12016 / NCIMB 10680 / K1)</name>
    <dbReference type="NCBI Taxonomy" id="431943"/>
    <lineage>
        <taxon>Bacteria</taxon>
        <taxon>Bacillati</taxon>
        <taxon>Bacillota</taxon>
        <taxon>Clostridia</taxon>
        <taxon>Eubacteriales</taxon>
        <taxon>Clostridiaceae</taxon>
        <taxon>Clostridium</taxon>
    </lineage>
</organism>
<feature type="coiled-coil region" evidence="4">
    <location>
        <begin position="498"/>
        <end position="543"/>
    </location>
</feature>
<dbReference type="GO" id="GO:0006935">
    <property type="term" value="P:chemotaxis"/>
    <property type="evidence" value="ECO:0007669"/>
    <property type="project" value="InterPro"/>
</dbReference>
<accession>A5MYV5</accession>
<dbReference type="InterPro" id="IPR004089">
    <property type="entry name" value="MCPsignal_dom"/>
</dbReference>
<keyword evidence="4" id="KW-0175">Coiled coil</keyword>
<dbReference type="PROSITE" id="PS50885">
    <property type="entry name" value="HAMP"/>
    <property type="match status" value="1"/>
</dbReference>
<dbReference type="SMART" id="SM00283">
    <property type="entry name" value="MA"/>
    <property type="match status" value="1"/>
</dbReference>
<evidence type="ECO:0000259" key="7">
    <source>
        <dbReference type="PROSITE" id="PS50885"/>
    </source>
</evidence>
<keyword evidence="5" id="KW-1133">Transmembrane helix</keyword>
<dbReference type="Pfam" id="PF00015">
    <property type="entry name" value="MCPsignal"/>
    <property type="match status" value="1"/>
</dbReference>
<keyword evidence="5" id="KW-0812">Transmembrane</keyword>
<dbReference type="PRINTS" id="PR00260">
    <property type="entry name" value="CHEMTRNSDUCR"/>
</dbReference>
<dbReference type="CDD" id="cd06225">
    <property type="entry name" value="HAMP"/>
    <property type="match status" value="1"/>
</dbReference>
<keyword evidence="1 3" id="KW-0807">Transducer</keyword>
<dbReference type="eggNOG" id="COG0840">
    <property type="taxonomic scope" value="Bacteria"/>
</dbReference>
<dbReference type="Proteomes" id="UP000002411">
    <property type="component" value="Chromosome"/>
</dbReference>
<dbReference type="RefSeq" id="WP_012102376.1">
    <property type="nucleotide sequence ID" value="NC_009706.1"/>
</dbReference>
<dbReference type="InterPro" id="IPR024478">
    <property type="entry name" value="HlyB_4HB_MCP"/>
</dbReference>
<keyword evidence="9" id="KW-1185">Reference proteome</keyword>
<dbReference type="PANTHER" id="PTHR32089:SF112">
    <property type="entry name" value="LYSOZYME-LIKE PROTEIN-RELATED"/>
    <property type="match status" value="1"/>
</dbReference>
<dbReference type="AlphaFoldDB" id="A5MYV5"/>
<evidence type="ECO:0000256" key="1">
    <source>
        <dbReference type="ARBA" id="ARBA00023224"/>
    </source>
</evidence>
<dbReference type="SUPFAM" id="SSF58104">
    <property type="entry name" value="Methyl-accepting chemotaxis protein (MCP) signaling domain"/>
    <property type="match status" value="1"/>
</dbReference>
<feature type="transmembrane region" description="Helical" evidence="5">
    <location>
        <begin position="12"/>
        <end position="35"/>
    </location>
</feature>
<comment type="similarity">
    <text evidence="2">Belongs to the methyl-accepting chemotaxis (MCP) protein family.</text>
</comment>
<dbReference type="GO" id="GO:0007165">
    <property type="term" value="P:signal transduction"/>
    <property type="evidence" value="ECO:0007669"/>
    <property type="project" value="UniProtKB-KW"/>
</dbReference>
<feature type="domain" description="Methyl-accepting transducer" evidence="6">
    <location>
        <begin position="276"/>
        <end position="534"/>
    </location>
</feature>
<evidence type="ECO:0000256" key="2">
    <source>
        <dbReference type="ARBA" id="ARBA00029447"/>
    </source>
</evidence>
<evidence type="ECO:0000256" key="5">
    <source>
        <dbReference type="SAM" id="Phobius"/>
    </source>
</evidence>
<dbReference type="HOGENOM" id="CLU_000445_107_27_9"/>
<dbReference type="STRING" id="431943.CKL_2039"/>
<dbReference type="InterPro" id="IPR003660">
    <property type="entry name" value="HAMP_dom"/>
</dbReference>
<evidence type="ECO:0000256" key="3">
    <source>
        <dbReference type="PROSITE-ProRule" id="PRU00284"/>
    </source>
</evidence>
<dbReference type="PANTHER" id="PTHR32089">
    <property type="entry name" value="METHYL-ACCEPTING CHEMOTAXIS PROTEIN MCPB"/>
    <property type="match status" value="1"/>
</dbReference>
<sequence length="570" mass="63808">MNFLKNTKVKVKLILSFAIVAILITVVGVIGMMSLKTISSNSDDMYNNKLKRIYMLTNMKQNFTEIKSDIFQLIYEKDSSKRSELEKNIKSDMALNEKNMLDYEKFVMNNVEKQIWPTYRSQFNEYKNIINNIINFINNENFDEAIKEYNKILTLREIMVGNVDKLMNKQVKSAEEANLKNNSLYLENNKIMLVFMIGGLLLAVVLGLIISKDINIPLMKIKSFAEKLALYDFSAPIVITRSDEFGKTGVALNTALLNVDSLIKDIMANSQEISASSEELFATVEELSIKIEKIDNSLNNIIVGIQDTSSSSEEITSSVEEVNSGINELSEKAEKGSNNANESKKRAALVQQKGKQAIKESKDLYFKKKNNMLQAIKEGTVVDNIKVMADTISDIAEQTNLLALNAAIEAARAGKQGRGFAVVAEEVKKLAEQSSKSVTNIKDTVIKAENAFKNLSENGNEVLRFINENIHGRLEEFGIMGDQYQNDSSFLSTMSLDIAAMSEEITAAVNQVNQAMQNMSQIAEQSSENAETIKSRLDETTEEIRQVAVVAQNQAELSQSLNEMVQKFKI</sequence>
<dbReference type="GO" id="GO:0004888">
    <property type="term" value="F:transmembrane signaling receptor activity"/>
    <property type="evidence" value="ECO:0007669"/>
    <property type="project" value="InterPro"/>
</dbReference>
<dbReference type="Pfam" id="PF12729">
    <property type="entry name" value="4HB_MCP_1"/>
    <property type="match status" value="1"/>
</dbReference>
<evidence type="ECO:0000259" key="6">
    <source>
        <dbReference type="PROSITE" id="PS50111"/>
    </source>
</evidence>
<proteinExistence type="inferred from homology"/>
<dbReference type="EMBL" id="CP000673">
    <property type="protein sequence ID" value="EDK34051.1"/>
    <property type="molecule type" value="Genomic_DNA"/>
</dbReference>